<evidence type="ECO:0000313" key="8">
    <source>
        <dbReference type="Proteomes" id="UP001209878"/>
    </source>
</evidence>
<evidence type="ECO:0000256" key="1">
    <source>
        <dbReference type="ARBA" id="ARBA00004370"/>
    </source>
</evidence>
<gene>
    <name evidence="7" type="ORF">NP493_1238g00000</name>
</gene>
<dbReference type="CDD" id="cd14978">
    <property type="entry name" value="7tmA_FMRFamide_R-like"/>
    <property type="match status" value="1"/>
</dbReference>
<dbReference type="SUPFAM" id="SSF81321">
    <property type="entry name" value="Family A G protein-coupled receptor-like"/>
    <property type="match status" value="1"/>
</dbReference>
<feature type="transmembrane region" description="Helical" evidence="5">
    <location>
        <begin position="132"/>
        <end position="158"/>
    </location>
</feature>
<evidence type="ECO:0000259" key="6">
    <source>
        <dbReference type="PROSITE" id="PS50262"/>
    </source>
</evidence>
<reference evidence="7" key="1">
    <citation type="journal article" date="2023" name="Mol. Biol. Evol.">
        <title>Third-Generation Sequencing Reveals the Adaptive Role of the Epigenome in Three Deep-Sea Polychaetes.</title>
        <authorList>
            <person name="Perez M."/>
            <person name="Aroh O."/>
            <person name="Sun Y."/>
            <person name="Lan Y."/>
            <person name="Juniper S.K."/>
            <person name="Young C.R."/>
            <person name="Angers B."/>
            <person name="Qian P.Y."/>
        </authorList>
    </citation>
    <scope>NUCLEOTIDE SEQUENCE</scope>
    <source>
        <strain evidence="7">R07B-5</strain>
    </source>
</reference>
<feature type="domain" description="G-protein coupled receptors family 1 profile" evidence="6">
    <location>
        <begin position="69"/>
        <end position="342"/>
    </location>
</feature>
<feature type="transmembrane region" description="Helical" evidence="5">
    <location>
        <begin position="54"/>
        <end position="76"/>
    </location>
</feature>
<evidence type="ECO:0000256" key="4">
    <source>
        <dbReference type="ARBA" id="ARBA00023136"/>
    </source>
</evidence>
<dbReference type="PROSITE" id="PS50262">
    <property type="entry name" value="G_PROTEIN_RECEP_F1_2"/>
    <property type="match status" value="1"/>
</dbReference>
<proteinExistence type="predicted"/>
<evidence type="ECO:0000256" key="5">
    <source>
        <dbReference type="SAM" id="Phobius"/>
    </source>
</evidence>
<accession>A0AAD9NH79</accession>
<keyword evidence="8" id="KW-1185">Reference proteome</keyword>
<dbReference type="AlphaFoldDB" id="A0AAD9NH79"/>
<feature type="transmembrane region" description="Helical" evidence="5">
    <location>
        <begin position="286"/>
        <end position="311"/>
    </location>
</feature>
<dbReference type="InterPro" id="IPR017452">
    <property type="entry name" value="GPCR_Rhodpsn_7TM"/>
</dbReference>
<evidence type="ECO:0000313" key="7">
    <source>
        <dbReference type="EMBL" id="KAK2168176.1"/>
    </source>
</evidence>
<feature type="transmembrane region" description="Helical" evidence="5">
    <location>
        <begin position="178"/>
        <end position="200"/>
    </location>
</feature>
<feature type="transmembrane region" description="Helical" evidence="5">
    <location>
        <begin position="88"/>
        <end position="112"/>
    </location>
</feature>
<name>A0AAD9NH79_RIDPI</name>
<dbReference type="InterPro" id="IPR019427">
    <property type="entry name" value="7TM_GPCR_serpentine_rcpt_Srw"/>
</dbReference>
<evidence type="ECO:0000256" key="3">
    <source>
        <dbReference type="ARBA" id="ARBA00022989"/>
    </source>
</evidence>
<feature type="transmembrane region" description="Helical" evidence="5">
    <location>
        <begin position="230"/>
        <end position="253"/>
    </location>
</feature>
<evidence type="ECO:0000256" key="2">
    <source>
        <dbReference type="ARBA" id="ARBA00022692"/>
    </source>
</evidence>
<dbReference type="GO" id="GO:0005886">
    <property type="term" value="C:plasma membrane"/>
    <property type="evidence" value="ECO:0007669"/>
    <property type="project" value="TreeGrafter"/>
</dbReference>
<dbReference type="InterPro" id="IPR000276">
    <property type="entry name" value="GPCR_Rhodpsn"/>
</dbReference>
<comment type="caution">
    <text evidence="7">The sequence shown here is derived from an EMBL/GenBank/DDBJ whole genome shotgun (WGS) entry which is preliminary data.</text>
</comment>
<dbReference type="PANTHER" id="PTHR46273:SF4">
    <property type="entry name" value="AT19640P"/>
    <property type="match status" value="1"/>
</dbReference>
<dbReference type="EMBL" id="JAODUO010001242">
    <property type="protein sequence ID" value="KAK2168176.1"/>
    <property type="molecule type" value="Genomic_DNA"/>
</dbReference>
<organism evidence="7 8">
    <name type="scientific">Ridgeia piscesae</name>
    <name type="common">Tubeworm</name>
    <dbReference type="NCBI Taxonomy" id="27915"/>
    <lineage>
        <taxon>Eukaryota</taxon>
        <taxon>Metazoa</taxon>
        <taxon>Spiralia</taxon>
        <taxon>Lophotrochozoa</taxon>
        <taxon>Annelida</taxon>
        <taxon>Polychaeta</taxon>
        <taxon>Sedentaria</taxon>
        <taxon>Canalipalpata</taxon>
        <taxon>Sabellida</taxon>
        <taxon>Siboglinidae</taxon>
        <taxon>Ridgeia</taxon>
    </lineage>
</organism>
<keyword evidence="2 5" id="KW-0812">Transmembrane</keyword>
<protein>
    <recommendedName>
        <fullName evidence="6">G-protein coupled receptors family 1 profile domain-containing protein</fullName>
    </recommendedName>
</protein>
<dbReference type="GO" id="GO:0008528">
    <property type="term" value="F:G protein-coupled peptide receptor activity"/>
    <property type="evidence" value="ECO:0007669"/>
    <property type="project" value="InterPro"/>
</dbReference>
<dbReference type="PRINTS" id="PR00237">
    <property type="entry name" value="GPCRRHODOPSN"/>
</dbReference>
<dbReference type="Gene3D" id="1.20.1070.10">
    <property type="entry name" value="Rhodopsin 7-helix transmembrane proteins"/>
    <property type="match status" value="1"/>
</dbReference>
<sequence>MEGDCCATWRPLLDLQRNLSVTMNVSSLATSATPEMHYAGAEAISYMGQAYRGYHGYLAVTVCVIGILANVCNIVVLTRHNMVSATNCILTGLAISDSLTMVAYLPFALHFYCLYGTKQSPERNSLPAVRFLFFYACFSVVVHTVSIWLTVTLAVFRYISVRYPHYRKCHCSVRRAKLAILFVWLATLVVCVPNLLVMTINEMRDVTGSVWIVSLRMETPTERLMHSFNFWIQAVVVKLIPCGGLTVLSLLLLRTMKKVQRARRKMHMANCVGNPHRERATNRTTAMLLTVVVLFLITEFPQGIMSLLSGILPSFVDEVYGPLGDIMDIFVLINTSVNFVLYCTMSRDFRKTFCYTFCGMRLDDDHRLSTAQRTSAAAL</sequence>
<keyword evidence="4 5" id="KW-0472">Membrane</keyword>
<feature type="transmembrane region" description="Helical" evidence="5">
    <location>
        <begin position="323"/>
        <end position="343"/>
    </location>
</feature>
<dbReference type="InterPro" id="IPR053219">
    <property type="entry name" value="GPCR_Dmsr-1"/>
</dbReference>
<comment type="subcellular location">
    <subcellularLocation>
        <location evidence="1">Membrane</location>
    </subcellularLocation>
</comment>
<keyword evidence="3 5" id="KW-1133">Transmembrane helix</keyword>
<dbReference type="PANTHER" id="PTHR46273">
    <property type="entry name" value="MYOSUPPRESSIN RECEPTOR 1, ISOFORM B-RELATED"/>
    <property type="match status" value="1"/>
</dbReference>
<dbReference type="Pfam" id="PF10324">
    <property type="entry name" value="7TM_GPCR_Srw"/>
    <property type="match status" value="1"/>
</dbReference>
<dbReference type="Proteomes" id="UP001209878">
    <property type="component" value="Unassembled WGS sequence"/>
</dbReference>